<dbReference type="AlphaFoldDB" id="A0A813LDU3"/>
<evidence type="ECO:0000313" key="1">
    <source>
        <dbReference type="EMBL" id="CAE8722024.1"/>
    </source>
</evidence>
<gene>
    <name evidence="1" type="ORF">PGLA2088_LOCUS42279</name>
</gene>
<dbReference type="EMBL" id="CAJNNW010034224">
    <property type="protein sequence ID" value="CAE8722024.1"/>
    <property type="molecule type" value="Genomic_DNA"/>
</dbReference>
<organism evidence="1 2">
    <name type="scientific">Polarella glacialis</name>
    <name type="common">Dinoflagellate</name>
    <dbReference type="NCBI Taxonomy" id="89957"/>
    <lineage>
        <taxon>Eukaryota</taxon>
        <taxon>Sar</taxon>
        <taxon>Alveolata</taxon>
        <taxon>Dinophyceae</taxon>
        <taxon>Suessiales</taxon>
        <taxon>Suessiaceae</taxon>
        <taxon>Polarella</taxon>
    </lineage>
</organism>
<sequence>MSEEVRRKIRPCMEELQRCVERGGLTRNPYSVPCLGRLRMRLGQELDLKDPALAMQARVRELGGCISEVELTLDDTMHVSQGCMTAMRRCTEASGVAPGRFGLAEARAQAQELSRFIEGSGLLGQG</sequence>
<reference evidence="1" key="1">
    <citation type="submission" date="2021-02" db="EMBL/GenBank/DDBJ databases">
        <authorList>
            <person name="Dougan E. K."/>
            <person name="Rhodes N."/>
            <person name="Thang M."/>
            <person name="Chan C."/>
        </authorList>
    </citation>
    <scope>NUCLEOTIDE SEQUENCE</scope>
</reference>
<proteinExistence type="predicted"/>
<protein>
    <submittedName>
        <fullName evidence="1">Uncharacterized protein</fullName>
    </submittedName>
</protein>
<accession>A0A813LDU3</accession>
<dbReference type="Proteomes" id="UP000626109">
    <property type="component" value="Unassembled WGS sequence"/>
</dbReference>
<comment type="caution">
    <text evidence="1">The sequence shown here is derived from an EMBL/GenBank/DDBJ whole genome shotgun (WGS) entry which is preliminary data.</text>
</comment>
<name>A0A813LDU3_POLGL</name>
<evidence type="ECO:0000313" key="2">
    <source>
        <dbReference type="Proteomes" id="UP000626109"/>
    </source>
</evidence>